<dbReference type="AlphaFoldDB" id="A0AA36N1A9"/>
<keyword evidence="2" id="KW-0732">Signal</keyword>
<proteinExistence type="predicted"/>
<evidence type="ECO:0000256" key="1">
    <source>
        <dbReference type="SAM" id="MobiDB-lite"/>
    </source>
</evidence>
<comment type="caution">
    <text evidence="3">The sequence shown here is derived from an EMBL/GenBank/DDBJ whole genome shotgun (WGS) entry which is preliminary data.</text>
</comment>
<feature type="chain" id="PRO_5041230305" evidence="2">
    <location>
        <begin position="22"/>
        <end position="447"/>
    </location>
</feature>
<gene>
    <name evidence="3" type="ORF">EVOR1521_LOCUS12537</name>
</gene>
<sequence length="447" mass="48150">MKVLAITVLALAAGEVPNLRGTPSEASEKPDDHAVEEPSMVALESVGVAGATCEKWVTCKDGFFGNIRCSGSRYCEVWGPAPVPHGATCKKWVSCKDGFFGNIRCSGSRFCEVWGPPAVQFQEQSEKPDDHAVEEPSAVDLESVGVAGATCEKWVTCKDGFFGNIRCSGSRYCEVWGPAPVPHGATCKKWVSCKDGFFGNIRCSGSRFCEVWGPPAVQFQEQSEKPDDHAVEEPSAVDLESVGVAGATCEKWVTCKDGFFGNIRCSGSRYCEVWGPAPVPHGATCKKWVSCKDGFFGNIRCSGSRYCEVWGPPAVQFQEQSEKPDDHAVEEPSAVDLESVGVAGATCEKWVTCKDGFFGNIRCSGSRYCEVWGPAPVPHGATCKKWVSCKDGFFGNIRCSGSRYCEVWGPPAVQFQEQSEKPDDHAVEEPSAVDLESVGAAPLARSG</sequence>
<feature type="region of interest" description="Disordered" evidence="1">
    <location>
        <begin position="416"/>
        <end position="447"/>
    </location>
</feature>
<keyword evidence="4" id="KW-1185">Reference proteome</keyword>
<evidence type="ECO:0000256" key="2">
    <source>
        <dbReference type="SAM" id="SignalP"/>
    </source>
</evidence>
<name>A0AA36N1A9_9DINO</name>
<evidence type="ECO:0000313" key="4">
    <source>
        <dbReference type="Proteomes" id="UP001178507"/>
    </source>
</evidence>
<feature type="compositionally biased region" description="Basic and acidic residues" evidence="1">
    <location>
        <begin position="418"/>
        <end position="428"/>
    </location>
</feature>
<organism evidence="3 4">
    <name type="scientific">Effrenium voratum</name>
    <dbReference type="NCBI Taxonomy" id="2562239"/>
    <lineage>
        <taxon>Eukaryota</taxon>
        <taxon>Sar</taxon>
        <taxon>Alveolata</taxon>
        <taxon>Dinophyceae</taxon>
        <taxon>Suessiales</taxon>
        <taxon>Symbiodiniaceae</taxon>
        <taxon>Effrenium</taxon>
    </lineage>
</organism>
<feature type="signal peptide" evidence="2">
    <location>
        <begin position="1"/>
        <end position="21"/>
    </location>
</feature>
<dbReference type="Proteomes" id="UP001178507">
    <property type="component" value="Unassembled WGS sequence"/>
</dbReference>
<evidence type="ECO:0000313" key="3">
    <source>
        <dbReference type="EMBL" id="CAJ1386088.1"/>
    </source>
</evidence>
<reference evidence="3" key="1">
    <citation type="submission" date="2023-08" db="EMBL/GenBank/DDBJ databases">
        <authorList>
            <person name="Chen Y."/>
            <person name="Shah S."/>
            <person name="Dougan E. K."/>
            <person name="Thang M."/>
            <person name="Chan C."/>
        </authorList>
    </citation>
    <scope>NUCLEOTIDE SEQUENCE</scope>
</reference>
<dbReference type="EMBL" id="CAUJNA010001330">
    <property type="protein sequence ID" value="CAJ1386088.1"/>
    <property type="molecule type" value="Genomic_DNA"/>
</dbReference>
<accession>A0AA36N1A9</accession>
<protein>
    <submittedName>
        <fullName evidence="3">Uncharacterized protein</fullName>
    </submittedName>
</protein>